<dbReference type="AlphaFoldDB" id="A0A2M7QC62"/>
<dbReference type="Proteomes" id="UP000230973">
    <property type="component" value="Unassembled WGS sequence"/>
</dbReference>
<evidence type="ECO:0000256" key="1">
    <source>
        <dbReference type="SAM" id="Phobius"/>
    </source>
</evidence>
<feature type="transmembrane region" description="Helical" evidence="1">
    <location>
        <begin position="34"/>
        <end position="56"/>
    </location>
</feature>
<reference evidence="3" key="1">
    <citation type="submission" date="2017-09" db="EMBL/GenBank/DDBJ databases">
        <title>Depth-based differentiation of microbial function through sediment-hosted aquifers and enrichment of novel symbionts in the deep terrestrial subsurface.</title>
        <authorList>
            <person name="Probst A.J."/>
            <person name="Ladd B."/>
            <person name="Jarett J.K."/>
            <person name="Geller-Mcgrath D.E."/>
            <person name="Sieber C.M.K."/>
            <person name="Emerson J.B."/>
            <person name="Anantharaman K."/>
            <person name="Thomas B.C."/>
            <person name="Malmstrom R."/>
            <person name="Stieglmeier M."/>
            <person name="Klingl A."/>
            <person name="Woyke T."/>
            <person name="Ryan C.M."/>
            <person name="Banfield J.F."/>
        </authorList>
    </citation>
    <scope>NUCLEOTIDE SEQUENCE [LARGE SCALE GENOMIC DNA]</scope>
</reference>
<keyword evidence="1" id="KW-1133">Transmembrane helix</keyword>
<feature type="transmembrane region" description="Helical" evidence="1">
    <location>
        <begin position="89"/>
        <end position="110"/>
    </location>
</feature>
<accession>A0A2M7QC62</accession>
<evidence type="ECO:0008006" key="4">
    <source>
        <dbReference type="Google" id="ProtNLM"/>
    </source>
</evidence>
<keyword evidence="1" id="KW-0812">Transmembrane</keyword>
<comment type="caution">
    <text evidence="2">The sequence shown here is derived from an EMBL/GenBank/DDBJ whole genome shotgun (WGS) entry which is preliminary data.</text>
</comment>
<sequence>MDQLSLPQELDSVVGSESRDFAVMAKRTRPIGKSLPLVTVGAFCIAISVFVSWIFFGQILEGGEAHFKINGVATSASLENFGPALMPSFVLGFFALFGVVLLGSGIYSLFGKGGYFVGTPTRLIHFRNKNVRSIDWEQFSGDIELSNRGRSGDLSIQLRTGRMVRRKNGPDRYVPEVIYLSGIPNVFEIESVCRKRIKENDPTP</sequence>
<evidence type="ECO:0000313" key="2">
    <source>
        <dbReference type="EMBL" id="PIY63366.1"/>
    </source>
</evidence>
<gene>
    <name evidence="2" type="ORF">COY93_00275</name>
</gene>
<name>A0A2M7QC62_9BACT</name>
<keyword evidence="1" id="KW-0472">Membrane</keyword>
<protein>
    <recommendedName>
        <fullName evidence="4">DUF304 domain-containing protein</fullName>
    </recommendedName>
</protein>
<evidence type="ECO:0000313" key="3">
    <source>
        <dbReference type="Proteomes" id="UP000230973"/>
    </source>
</evidence>
<dbReference type="EMBL" id="PFLC01000004">
    <property type="protein sequence ID" value="PIY63366.1"/>
    <property type="molecule type" value="Genomic_DNA"/>
</dbReference>
<organism evidence="2 3">
    <name type="scientific">Candidatus Uhrbacteria bacterium CG_4_10_14_0_8_um_filter_58_22</name>
    <dbReference type="NCBI Taxonomy" id="1975029"/>
    <lineage>
        <taxon>Bacteria</taxon>
        <taxon>Candidatus Uhriibacteriota</taxon>
    </lineage>
</organism>
<proteinExistence type="predicted"/>